<evidence type="ECO:0000313" key="12">
    <source>
        <dbReference type="EMBL" id="CAD1824309.1"/>
    </source>
</evidence>
<evidence type="ECO:0000256" key="4">
    <source>
        <dbReference type="ARBA" id="ARBA00022525"/>
    </source>
</evidence>
<keyword evidence="6" id="KW-1015">Disulfide bond</keyword>
<dbReference type="EMBL" id="LR862143">
    <property type="protein sequence ID" value="CAD1824309.1"/>
    <property type="molecule type" value="Genomic_DNA"/>
</dbReference>
<comment type="subcellular location">
    <subcellularLocation>
        <location evidence="1 10">Secreted</location>
        <location evidence="1 10">Extracellular space</location>
        <location evidence="1 10">Apoplast</location>
    </subcellularLocation>
</comment>
<feature type="binding site" evidence="8">
    <location>
        <position position="22"/>
    </location>
    <ligand>
        <name>oxalate</name>
        <dbReference type="ChEBI" id="CHEBI:30623"/>
    </ligand>
</feature>
<evidence type="ECO:0000256" key="10">
    <source>
        <dbReference type="RuleBase" id="RU366015"/>
    </source>
</evidence>
<dbReference type="InterPro" id="IPR014710">
    <property type="entry name" value="RmlC-like_jellyroll"/>
</dbReference>
<sequence>MARIDLGPGGVNVPHTHPRATELVLGLEGRVLVGFVTSSNVYYSKVIGKGELFVVPRGMMHFQFNVGSSKASFVVAFDSQSPGGVGAPLAMFGSKPAIPNQVLAKSLFADEALVATLKAKFGN</sequence>
<reference evidence="12" key="1">
    <citation type="submission" date="2020-07" db="EMBL/GenBank/DDBJ databases">
        <authorList>
            <person name="Lin J."/>
        </authorList>
    </citation>
    <scope>NUCLEOTIDE SEQUENCE</scope>
</reference>
<keyword evidence="7 8" id="KW-0464">Manganese</keyword>
<evidence type="ECO:0000256" key="7">
    <source>
        <dbReference type="ARBA" id="ARBA00023211"/>
    </source>
</evidence>
<dbReference type="InterPro" id="IPR011051">
    <property type="entry name" value="RmlC_Cupin_sf"/>
</dbReference>
<feature type="binding site" evidence="8">
    <location>
        <position position="12"/>
    </location>
    <ligand>
        <name>oxalate</name>
        <dbReference type="ChEBI" id="CHEBI:30623"/>
    </ligand>
</feature>
<feature type="binding site" evidence="9">
    <location>
        <position position="15"/>
    </location>
    <ligand>
        <name>Mn(2+)</name>
        <dbReference type="ChEBI" id="CHEBI:29035"/>
    </ligand>
</feature>
<dbReference type="SMART" id="SM00835">
    <property type="entry name" value="Cupin_1"/>
    <property type="match status" value="1"/>
</dbReference>
<keyword evidence="3 10" id="KW-0052">Apoplast</keyword>
<dbReference type="CDD" id="cd02241">
    <property type="entry name" value="cupin_OxOx"/>
    <property type="match status" value="1"/>
</dbReference>
<evidence type="ECO:0000256" key="2">
    <source>
        <dbReference type="ARBA" id="ARBA00007456"/>
    </source>
</evidence>
<dbReference type="PROSITE" id="PS00725">
    <property type="entry name" value="GERMIN"/>
    <property type="match status" value="1"/>
</dbReference>
<dbReference type="Pfam" id="PF00190">
    <property type="entry name" value="Cupin_1"/>
    <property type="match status" value="1"/>
</dbReference>
<comment type="similarity">
    <text evidence="2 10">Belongs to the germin family.</text>
</comment>
<evidence type="ECO:0000256" key="6">
    <source>
        <dbReference type="ARBA" id="ARBA00023157"/>
    </source>
</evidence>
<feature type="domain" description="Cupin type-1" evidence="11">
    <location>
        <begin position="1"/>
        <end position="115"/>
    </location>
</feature>
<evidence type="ECO:0000256" key="5">
    <source>
        <dbReference type="ARBA" id="ARBA00022723"/>
    </source>
</evidence>
<dbReference type="InterPro" id="IPR006045">
    <property type="entry name" value="Cupin_1"/>
</dbReference>
<dbReference type="Gene3D" id="2.60.120.10">
    <property type="entry name" value="Jelly Rolls"/>
    <property type="match status" value="1"/>
</dbReference>
<name>A0A6V7P0I3_ANACO</name>
<feature type="binding site" evidence="8">
    <location>
        <position position="17"/>
    </location>
    <ligand>
        <name>oxalate</name>
        <dbReference type="ChEBI" id="CHEBI:30623"/>
    </ligand>
</feature>
<keyword evidence="4 10" id="KW-0964">Secreted</keyword>
<evidence type="ECO:0000256" key="1">
    <source>
        <dbReference type="ARBA" id="ARBA00004271"/>
    </source>
</evidence>
<feature type="binding site" evidence="9">
    <location>
        <position position="17"/>
    </location>
    <ligand>
        <name>Mn(2+)</name>
        <dbReference type="ChEBI" id="CHEBI:29035"/>
    </ligand>
</feature>
<evidence type="ECO:0000259" key="11">
    <source>
        <dbReference type="SMART" id="SM00835"/>
    </source>
</evidence>
<dbReference type="SUPFAM" id="SSF51182">
    <property type="entry name" value="RmlC-like cupins"/>
    <property type="match status" value="1"/>
</dbReference>
<feature type="binding site" evidence="9">
    <location>
        <position position="61"/>
    </location>
    <ligand>
        <name>Mn(2+)</name>
        <dbReference type="ChEBI" id="CHEBI:29035"/>
    </ligand>
</feature>
<proteinExistence type="inferred from homology"/>
<dbReference type="InterPro" id="IPR019780">
    <property type="entry name" value="Germin_Mn-BS"/>
</dbReference>
<dbReference type="AlphaFoldDB" id="A0A6V7P0I3"/>
<dbReference type="GO" id="GO:0030145">
    <property type="term" value="F:manganese ion binding"/>
    <property type="evidence" value="ECO:0007669"/>
    <property type="project" value="UniProtKB-UniRule"/>
</dbReference>
<evidence type="ECO:0000256" key="9">
    <source>
        <dbReference type="PIRSR" id="PIRSR601929-2"/>
    </source>
</evidence>
<accession>A0A6V7P0I3</accession>
<dbReference type="PANTHER" id="PTHR31238">
    <property type="entry name" value="GERMIN-LIKE PROTEIN SUBFAMILY 3 MEMBER 3"/>
    <property type="match status" value="1"/>
</dbReference>
<gene>
    <name evidence="12" type="ORF">CB5_LOCUS7520</name>
</gene>
<dbReference type="InterPro" id="IPR001929">
    <property type="entry name" value="Germin"/>
</dbReference>
<protein>
    <recommendedName>
        <fullName evidence="10">Germin-like protein</fullName>
    </recommendedName>
</protein>
<organism evidence="12">
    <name type="scientific">Ananas comosus var. bracteatus</name>
    <name type="common">red pineapple</name>
    <dbReference type="NCBI Taxonomy" id="296719"/>
    <lineage>
        <taxon>Eukaryota</taxon>
        <taxon>Viridiplantae</taxon>
        <taxon>Streptophyta</taxon>
        <taxon>Embryophyta</taxon>
        <taxon>Tracheophyta</taxon>
        <taxon>Spermatophyta</taxon>
        <taxon>Magnoliopsida</taxon>
        <taxon>Liliopsida</taxon>
        <taxon>Poales</taxon>
        <taxon>Bromeliaceae</taxon>
        <taxon>Bromelioideae</taxon>
        <taxon>Ananas</taxon>
    </lineage>
</organism>
<evidence type="ECO:0000256" key="3">
    <source>
        <dbReference type="ARBA" id="ARBA00022523"/>
    </source>
</evidence>
<dbReference type="GO" id="GO:0048046">
    <property type="term" value="C:apoplast"/>
    <property type="evidence" value="ECO:0007669"/>
    <property type="project" value="UniProtKB-SubCell"/>
</dbReference>
<keyword evidence="5 8" id="KW-0479">Metal-binding</keyword>
<feature type="binding site" evidence="9">
    <location>
        <position position="22"/>
    </location>
    <ligand>
        <name>Mn(2+)</name>
        <dbReference type="ChEBI" id="CHEBI:29035"/>
    </ligand>
</feature>
<dbReference type="PRINTS" id="PR00325">
    <property type="entry name" value="GERMIN"/>
</dbReference>
<evidence type="ECO:0000256" key="8">
    <source>
        <dbReference type="PIRSR" id="PIRSR601929-1"/>
    </source>
</evidence>